<protein>
    <recommendedName>
        <fullName evidence="5">Protein quiver</fullName>
    </recommendedName>
</protein>
<organism evidence="3 4">
    <name type="scientific">Hermetia illucens</name>
    <name type="common">Black soldier fly</name>
    <dbReference type="NCBI Taxonomy" id="343691"/>
    <lineage>
        <taxon>Eukaryota</taxon>
        <taxon>Metazoa</taxon>
        <taxon>Ecdysozoa</taxon>
        <taxon>Arthropoda</taxon>
        <taxon>Hexapoda</taxon>
        <taxon>Insecta</taxon>
        <taxon>Pterygota</taxon>
        <taxon>Neoptera</taxon>
        <taxon>Endopterygota</taxon>
        <taxon>Diptera</taxon>
        <taxon>Brachycera</taxon>
        <taxon>Stratiomyomorpha</taxon>
        <taxon>Stratiomyidae</taxon>
        <taxon>Hermetiinae</taxon>
        <taxon>Hermetia</taxon>
    </lineage>
</organism>
<feature type="compositionally biased region" description="Low complexity" evidence="1">
    <location>
        <begin position="250"/>
        <end position="260"/>
    </location>
</feature>
<dbReference type="InParanoid" id="A0A7R8V670"/>
<feature type="chain" id="PRO_5031078386" description="Protein quiver" evidence="2">
    <location>
        <begin position="25"/>
        <end position="300"/>
    </location>
</feature>
<evidence type="ECO:0000313" key="4">
    <source>
        <dbReference type="Proteomes" id="UP000594454"/>
    </source>
</evidence>
<evidence type="ECO:0000256" key="1">
    <source>
        <dbReference type="SAM" id="MobiDB-lite"/>
    </source>
</evidence>
<reference evidence="3 4" key="1">
    <citation type="submission" date="2020-11" db="EMBL/GenBank/DDBJ databases">
        <authorList>
            <person name="Wallbank WR R."/>
            <person name="Pardo Diaz C."/>
            <person name="Kozak K."/>
            <person name="Martin S."/>
            <person name="Jiggins C."/>
            <person name="Moest M."/>
            <person name="Warren A I."/>
            <person name="Generalovic N T."/>
            <person name="Byers J.R.P. K."/>
            <person name="Montejo-Kovacevich G."/>
            <person name="Yen C E."/>
        </authorList>
    </citation>
    <scope>NUCLEOTIDE SEQUENCE [LARGE SCALE GENOMIC DNA]</scope>
</reference>
<gene>
    <name evidence="3" type="ORF">HERILL_LOCUS15158</name>
</gene>
<name>A0A7R8V670_HERIL</name>
<feature type="region of interest" description="Disordered" evidence="1">
    <location>
        <begin position="173"/>
        <end position="232"/>
    </location>
</feature>
<keyword evidence="2" id="KW-0732">Signal</keyword>
<sequence length="300" mass="32316">MNWILFAARISLLLLSTAIDQASGIRCYVCGDPSDLPGMRPEQSDTSLLSCEEFDRSQGDSLKKFIVDCPNHYKGCITQKQGNNVHRACDTVAFDDCQSANGITYCYCSGNLCNAPGAMKLSTTSAAYIDLNKVEPLTDDEDYVDASGDDDIINFDSNERRIIIKGTFETEKTKSIETNEDGSQPSTHANEYDDGNDFITTGDESVQLVGSGPTSDSTKPDTTSTWSTIPSNLSTNVRESKLTTITSATTSTTTTSISSTHAGDVKKSSTRLTGANGSCKVFSSQMTTLLVLIVVTLLSY</sequence>
<proteinExistence type="predicted"/>
<keyword evidence="4" id="KW-1185">Reference proteome</keyword>
<feature type="region of interest" description="Disordered" evidence="1">
    <location>
        <begin position="250"/>
        <end position="269"/>
    </location>
</feature>
<dbReference type="EMBL" id="LR899014">
    <property type="protein sequence ID" value="CAD7092827.1"/>
    <property type="molecule type" value="Genomic_DNA"/>
</dbReference>
<dbReference type="Proteomes" id="UP000594454">
    <property type="component" value="Chromosome 6"/>
</dbReference>
<accession>A0A7R8V670</accession>
<dbReference type="OrthoDB" id="6781779at2759"/>
<dbReference type="AlphaFoldDB" id="A0A7R8V670"/>
<feature type="compositionally biased region" description="Low complexity" evidence="1">
    <location>
        <begin position="211"/>
        <end position="228"/>
    </location>
</feature>
<feature type="signal peptide" evidence="2">
    <location>
        <begin position="1"/>
        <end position="24"/>
    </location>
</feature>
<evidence type="ECO:0008006" key="5">
    <source>
        <dbReference type="Google" id="ProtNLM"/>
    </source>
</evidence>
<evidence type="ECO:0000313" key="3">
    <source>
        <dbReference type="EMBL" id="CAD7092827.1"/>
    </source>
</evidence>
<evidence type="ECO:0000256" key="2">
    <source>
        <dbReference type="SAM" id="SignalP"/>
    </source>
</evidence>